<dbReference type="GO" id="GO:0004674">
    <property type="term" value="F:protein serine/threonine kinase activity"/>
    <property type="evidence" value="ECO:0007669"/>
    <property type="project" value="UniProtKB-KW"/>
</dbReference>
<dbReference type="GO" id="GO:0005634">
    <property type="term" value="C:nucleus"/>
    <property type="evidence" value="ECO:0007669"/>
    <property type="project" value="TreeGrafter"/>
</dbReference>
<dbReference type="OMA" id="RHHIQSF"/>
<dbReference type="EMBL" id="AMQN01007795">
    <property type="status" value="NOT_ANNOTATED_CDS"/>
    <property type="molecule type" value="Genomic_DNA"/>
</dbReference>
<keyword evidence="4" id="KW-0418">Kinase</keyword>
<dbReference type="PANTHER" id="PTHR45646:SF11">
    <property type="entry name" value="SERINE_THREONINE-PROTEIN KINASE DOA"/>
    <property type="match status" value="1"/>
</dbReference>
<evidence type="ECO:0000256" key="3">
    <source>
        <dbReference type="ARBA" id="ARBA00022741"/>
    </source>
</evidence>
<dbReference type="PROSITE" id="PS00107">
    <property type="entry name" value="PROTEIN_KINASE_ATP"/>
    <property type="match status" value="1"/>
</dbReference>
<dbReference type="AlphaFoldDB" id="R7UGC1"/>
<dbReference type="EMBL" id="AMQN01007794">
    <property type="status" value="NOT_ANNOTATED_CDS"/>
    <property type="molecule type" value="Genomic_DNA"/>
</dbReference>
<dbReference type="GO" id="GO:0005524">
    <property type="term" value="F:ATP binding"/>
    <property type="evidence" value="ECO:0007669"/>
    <property type="project" value="UniProtKB-UniRule"/>
</dbReference>
<dbReference type="InterPro" id="IPR011009">
    <property type="entry name" value="Kinase-like_dom_sf"/>
</dbReference>
<protein>
    <recommendedName>
        <fullName evidence="10">Protein kinase domain-containing protein</fullName>
    </recommendedName>
</protein>
<feature type="domain" description="Protein kinase" evidence="10">
    <location>
        <begin position="49"/>
        <end position="369"/>
    </location>
</feature>
<dbReference type="InterPro" id="IPR000719">
    <property type="entry name" value="Prot_kinase_dom"/>
</dbReference>
<dbReference type="InterPro" id="IPR017441">
    <property type="entry name" value="Protein_kinase_ATP_BS"/>
</dbReference>
<evidence type="ECO:0000256" key="2">
    <source>
        <dbReference type="ARBA" id="ARBA00022679"/>
    </source>
</evidence>
<dbReference type="PANTHER" id="PTHR45646">
    <property type="entry name" value="SERINE/THREONINE-PROTEIN KINASE DOA-RELATED"/>
    <property type="match status" value="1"/>
</dbReference>
<evidence type="ECO:0000313" key="12">
    <source>
        <dbReference type="EnsemblMetazoa" id="CapteP164184"/>
    </source>
</evidence>
<evidence type="ECO:0000256" key="5">
    <source>
        <dbReference type="ARBA" id="ARBA00022840"/>
    </source>
</evidence>
<accession>R7UGC1</accession>
<evidence type="ECO:0000256" key="8">
    <source>
        <dbReference type="RuleBase" id="RU000304"/>
    </source>
</evidence>
<sequence length="388" mass="44976">MAAPIFFFFQFQELPLVLSCPGGWGSGNHPRAPPPPPLVLIPSLFFVADEVVKTLGEGTFGKVVECRDMHKANASIALKIIKNVEKYREAARLEINVLEKLNEKDPKGENLCVQMLDWFDYHGHMCLSFNMLGLSVFDFLRDNNYHPYPMPQVRHMAYQLVKSVKFLHDNQLTHTDLKPENVLFVNSDADVLYAPKKVGKKKRDVRTVKCTDIQLIDFGSATFDHEHHSTIVSTRHYRSPEVILELGWSQPCDVWSVGCIIFELYTGFTLFQTHDNREHLAMMERILGSMPYRMAKKSRKTKYFDHGRLRWDERSSAGRYVKENCKPLCRYMIDDGEEHRQMFDLIEKMLEYDPSQRITLATAMTHPFFDKLTPAQRSGRDRTHSLSR</sequence>
<reference evidence="12" key="3">
    <citation type="submission" date="2015-06" db="UniProtKB">
        <authorList>
            <consortium name="EnsemblMetazoa"/>
        </authorList>
    </citation>
    <scope>IDENTIFICATION</scope>
</reference>
<feature type="signal peptide" evidence="9">
    <location>
        <begin position="1"/>
        <end position="19"/>
    </location>
</feature>
<dbReference type="GO" id="GO:0043484">
    <property type="term" value="P:regulation of RNA splicing"/>
    <property type="evidence" value="ECO:0007669"/>
    <property type="project" value="TreeGrafter"/>
</dbReference>
<dbReference type="Gene3D" id="1.10.510.10">
    <property type="entry name" value="Transferase(Phosphotransferase) domain 1"/>
    <property type="match status" value="1"/>
</dbReference>
<evidence type="ECO:0000256" key="4">
    <source>
        <dbReference type="ARBA" id="ARBA00022777"/>
    </source>
</evidence>
<feature type="chain" id="PRO_5008787991" description="Protein kinase domain-containing protein" evidence="9">
    <location>
        <begin position="20"/>
        <end position="388"/>
    </location>
</feature>
<dbReference type="SMART" id="SM00220">
    <property type="entry name" value="S_TKc"/>
    <property type="match status" value="1"/>
</dbReference>
<dbReference type="HOGENOM" id="CLU_000288_5_16_1"/>
<evidence type="ECO:0000256" key="7">
    <source>
        <dbReference type="PROSITE-ProRule" id="PRU10141"/>
    </source>
</evidence>
<dbReference type="FunFam" id="1.10.510.10:FF:000145">
    <property type="entry name" value="Dual specificity protein kinase CLK2"/>
    <property type="match status" value="1"/>
</dbReference>
<organism evidence="11">
    <name type="scientific">Capitella teleta</name>
    <name type="common">Polychaete worm</name>
    <dbReference type="NCBI Taxonomy" id="283909"/>
    <lineage>
        <taxon>Eukaryota</taxon>
        <taxon>Metazoa</taxon>
        <taxon>Spiralia</taxon>
        <taxon>Lophotrochozoa</taxon>
        <taxon>Annelida</taxon>
        <taxon>Polychaeta</taxon>
        <taxon>Sedentaria</taxon>
        <taxon>Scolecida</taxon>
        <taxon>Capitellidae</taxon>
        <taxon>Capitella</taxon>
    </lineage>
</organism>
<keyword evidence="1 8" id="KW-0723">Serine/threonine-protein kinase</keyword>
<evidence type="ECO:0000256" key="6">
    <source>
        <dbReference type="ARBA" id="ARBA00037966"/>
    </source>
</evidence>
<evidence type="ECO:0000256" key="1">
    <source>
        <dbReference type="ARBA" id="ARBA00022527"/>
    </source>
</evidence>
<dbReference type="CDD" id="cd14134">
    <property type="entry name" value="PKc_CLK"/>
    <property type="match status" value="1"/>
</dbReference>
<dbReference type="STRING" id="283909.R7UGC1"/>
<comment type="similarity">
    <text evidence="6">Belongs to the protein kinase superfamily. CMGC Ser/Thr protein kinase family. Lammer subfamily.</text>
</comment>
<reference evidence="11 13" key="2">
    <citation type="journal article" date="2013" name="Nature">
        <title>Insights into bilaterian evolution from three spiralian genomes.</title>
        <authorList>
            <person name="Simakov O."/>
            <person name="Marletaz F."/>
            <person name="Cho S.J."/>
            <person name="Edsinger-Gonzales E."/>
            <person name="Havlak P."/>
            <person name="Hellsten U."/>
            <person name="Kuo D.H."/>
            <person name="Larsson T."/>
            <person name="Lv J."/>
            <person name="Arendt D."/>
            <person name="Savage R."/>
            <person name="Osoegawa K."/>
            <person name="de Jong P."/>
            <person name="Grimwood J."/>
            <person name="Chapman J.A."/>
            <person name="Shapiro H."/>
            <person name="Aerts A."/>
            <person name="Otillar R.P."/>
            <person name="Terry A.Y."/>
            <person name="Boore J.L."/>
            <person name="Grigoriev I.V."/>
            <person name="Lindberg D.R."/>
            <person name="Seaver E.C."/>
            <person name="Weisblat D.A."/>
            <person name="Putnam N.H."/>
            <person name="Rokhsar D.S."/>
        </authorList>
    </citation>
    <scope>NUCLEOTIDE SEQUENCE</scope>
    <source>
        <strain evidence="11 13">I ESC-2004</strain>
    </source>
</reference>
<feature type="binding site" evidence="7">
    <location>
        <position position="79"/>
    </location>
    <ligand>
        <name>ATP</name>
        <dbReference type="ChEBI" id="CHEBI:30616"/>
    </ligand>
</feature>
<dbReference type="EnsemblMetazoa" id="CapteT164184">
    <property type="protein sequence ID" value="CapteP164184"/>
    <property type="gene ID" value="CapteG164184"/>
</dbReference>
<dbReference type="InterPro" id="IPR051175">
    <property type="entry name" value="CLK_kinases"/>
</dbReference>
<keyword evidence="13" id="KW-1185">Reference proteome</keyword>
<keyword evidence="2" id="KW-0808">Transferase</keyword>
<name>R7UGC1_CAPTE</name>
<evidence type="ECO:0000259" key="10">
    <source>
        <dbReference type="PROSITE" id="PS50011"/>
    </source>
</evidence>
<dbReference type="PROSITE" id="PS50011">
    <property type="entry name" value="PROTEIN_KINASE_DOM"/>
    <property type="match status" value="1"/>
</dbReference>
<evidence type="ECO:0000313" key="11">
    <source>
        <dbReference type="EMBL" id="ELU05559.1"/>
    </source>
</evidence>
<keyword evidence="5 7" id="KW-0067">ATP-binding</keyword>
<dbReference type="PROSITE" id="PS00108">
    <property type="entry name" value="PROTEIN_KINASE_ST"/>
    <property type="match status" value="1"/>
</dbReference>
<dbReference type="InterPro" id="IPR008271">
    <property type="entry name" value="Ser/Thr_kinase_AS"/>
</dbReference>
<reference evidence="13" key="1">
    <citation type="submission" date="2012-12" db="EMBL/GenBank/DDBJ databases">
        <authorList>
            <person name="Hellsten U."/>
            <person name="Grimwood J."/>
            <person name="Chapman J.A."/>
            <person name="Shapiro H."/>
            <person name="Aerts A."/>
            <person name="Otillar R.P."/>
            <person name="Terry A.Y."/>
            <person name="Boore J.L."/>
            <person name="Simakov O."/>
            <person name="Marletaz F."/>
            <person name="Cho S.-J."/>
            <person name="Edsinger-Gonzales E."/>
            <person name="Havlak P."/>
            <person name="Kuo D.-H."/>
            <person name="Larsson T."/>
            <person name="Lv J."/>
            <person name="Arendt D."/>
            <person name="Savage R."/>
            <person name="Osoegawa K."/>
            <person name="de Jong P."/>
            <person name="Lindberg D.R."/>
            <person name="Seaver E.C."/>
            <person name="Weisblat D.A."/>
            <person name="Putnam N.H."/>
            <person name="Grigoriev I.V."/>
            <person name="Rokhsar D.S."/>
        </authorList>
    </citation>
    <scope>NUCLEOTIDE SEQUENCE</scope>
    <source>
        <strain evidence="13">I ESC-2004</strain>
    </source>
</reference>
<dbReference type="Gene3D" id="3.30.200.20">
    <property type="entry name" value="Phosphorylase Kinase, domain 1"/>
    <property type="match status" value="1"/>
</dbReference>
<gene>
    <name evidence="11" type="ORF">CAPTEDRAFT_164184</name>
</gene>
<dbReference type="EMBL" id="KB301402">
    <property type="protein sequence ID" value="ELU05559.1"/>
    <property type="molecule type" value="Genomic_DNA"/>
</dbReference>
<dbReference type="Pfam" id="PF00069">
    <property type="entry name" value="Pkinase"/>
    <property type="match status" value="1"/>
</dbReference>
<dbReference type="SUPFAM" id="SSF56112">
    <property type="entry name" value="Protein kinase-like (PK-like)"/>
    <property type="match status" value="1"/>
</dbReference>
<proteinExistence type="inferred from homology"/>
<dbReference type="Proteomes" id="UP000014760">
    <property type="component" value="Unassembled WGS sequence"/>
</dbReference>
<evidence type="ECO:0000313" key="13">
    <source>
        <dbReference type="Proteomes" id="UP000014760"/>
    </source>
</evidence>
<dbReference type="OrthoDB" id="283111at2759"/>
<keyword evidence="3 7" id="KW-0547">Nucleotide-binding</keyword>
<keyword evidence="9" id="KW-0732">Signal</keyword>
<evidence type="ECO:0000256" key="9">
    <source>
        <dbReference type="SAM" id="SignalP"/>
    </source>
</evidence>